<dbReference type="PANTHER" id="PTHR37339">
    <property type="entry name" value="TESTIS-EXPRESSED PROTEIN 29"/>
    <property type="match status" value="1"/>
</dbReference>
<dbReference type="PANTHER" id="PTHR37339:SF1">
    <property type="entry name" value="TESTIS-EXPRESSED PROTEIN 29"/>
    <property type="match status" value="1"/>
</dbReference>
<dbReference type="AlphaFoldDB" id="A0A9B0H153"/>
<feature type="region of interest" description="Disordered" evidence="1">
    <location>
        <begin position="89"/>
        <end position="175"/>
    </location>
</feature>
<proteinExistence type="predicted"/>
<evidence type="ECO:0000256" key="1">
    <source>
        <dbReference type="SAM" id="MobiDB-lite"/>
    </source>
</evidence>
<keyword evidence="2" id="KW-0812">Transmembrane</keyword>
<sequence>MRYAPEFKKSPSHLLKKFAVCDIALYDICDYNITRDRCKELGCCFYKGVCYEKAVPVYVQVFSVLIVIIAGAFIITIIYRVVQENRREKEVPTDLPLSPKSSEKAEAAPSGEQAASQPASMEPLRKSESVREGDGEHVASFLDNNGRGGDRGLRARQSPSEDRQRRPPERAQPLRADLACGSEDAEWKLPAASCAACDCCWSPAKPPRHFSEHRLHLHGLADGTPGDLSASVTA</sequence>
<feature type="transmembrane region" description="Helical" evidence="2">
    <location>
        <begin position="57"/>
        <end position="79"/>
    </location>
</feature>
<keyword evidence="2" id="KW-0472">Membrane</keyword>
<name>A0A9B0H153_ODORO</name>
<gene>
    <name evidence="4" type="primary">TEX29</name>
</gene>
<reference evidence="4" key="1">
    <citation type="submission" date="2025-08" db="UniProtKB">
        <authorList>
            <consortium name="RefSeq"/>
        </authorList>
    </citation>
    <scope>IDENTIFICATION</scope>
</reference>
<organism evidence="3 4">
    <name type="scientific">Odobenus rosmarus divergens</name>
    <name type="common">Pacific walrus</name>
    <dbReference type="NCBI Taxonomy" id="9708"/>
    <lineage>
        <taxon>Eukaryota</taxon>
        <taxon>Metazoa</taxon>
        <taxon>Chordata</taxon>
        <taxon>Craniata</taxon>
        <taxon>Vertebrata</taxon>
        <taxon>Euteleostomi</taxon>
        <taxon>Mammalia</taxon>
        <taxon>Eutheria</taxon>
        <taxon>Laurasiatheria</taxon>
        <taxon>Carnivora</taxon>
        <taxon>Caniformia</taxon>
        <taxon>Pinnipedia</taxon>
        <taxon>Odobenidae</taxon>
        <taxon>Odobenus</taxon>
    </lineage>
</organism>
<keyword evidence="2" id="KW-1133">Transmembrane helix</keyword>
<feature type="compositionally biased region" description="Basic and acidic residues" evidence="1">
    <location>
        <begin position="148"/>
        <end position="169"/>
    </location>
</feature>
<feature type="compositionally biased region" description="Basic and acidic residues" evidence="1">
    <location>
        <begin position="123"/>
        <end position="137"/>
    </location>
</feature>
<dbReference type="Proteomes" id="UP000245340">
    <property type="component" value="Unplaced"/>
</dbReference>
<evidence type="ECO:0000256" key="2">
    <source>
        <dbReference type="SAM" id="Phobius"/>
    </source>
</evidence>
<protein>
    <submittedName>
        <fullName evidence="4">Testis-expressed sequence 29 protein</fullName>
    </submittedName>
</protein>
<accession>A0A9B0H153</accession>
<evidence type="ECO:0000313" key="3">
    <source>
        <dbReference type="Proteomes" id="UP000245340"/>
    </source>
</evidence>
<dbReference type="InterPro" id="IPR031685">
    <property type="entry name" value="TEX29"/>
</dbReference>
<keyword evidence="3" id="KW-1185">Reference proteome</keyword>
<dbReference type="RefSeq" id="XP_004409651.1">
    <property type="nucleotide sequence ID" value="XM_004409594.1"/>
</dbReference>
<evidence type="ECO:0000313" key="4">
    <source>
        <dbReference type="RefSeq" id="XP_004409651.1"/>
    </source>
</evidence>
<dbReference type="Pfam" id="PF15839">
    <property type="entry name" value="TEX29"/>
    <property type="match status" value="1"/>
</dbReference>